<feature type="domain" description="Rhamnogalacturonase A/B/Epimerase-like pectate lyase" evidence="1">
    <location>
        <begin position="51"/>
        <end position="137"/>
    </location>
</feature>
<comment type="caution">
    <text evidence="2">The sequence shown here is derived from an EMBL/GenBank/DDBJ whole genome shotgun (WGS) entry which is preliminary data.</text>
</comment>
<accession>A0ABS4IUY4</accession>
<protein>
    <recommendedName>
        <fullName evidence="1">Rhamnogalacturonase A/B/Epimerase-like pectate lyase domain-containing protein</fullName>
    </recommendedName>
</protein>
<dbReference type="InterPro" id="IPR011050">
    <property type="entry name" value="Pectin_lyase_fold/virulence"/>
</dbReference>
<evidence type="ECO:0000259" key="1">
    <source>
        <dbReference type="Pfam" id="PF12708"/>
    </source>
</evidence>
<proteinExistence type="predicted"/>
<dbReference type="SUPFAM" id="SSF51126">
    <property type="entry name" value="Pectin lyase-like"/>
    <property type="match status" value="1"/>
</dbReference>
<organism evidence="2 3">
    <name type="scientific">Paenibacillus eucommiae</name>
    <dbReference type="NCBI Taxonomy" id="1355755"/>
    <lineage>
        <taxon>Bacteria</taxon>
        <taxon>Bacillati</taxon>
        <taxon>Bacillota</taxon>
        <taxon>Bacilli</taxon>
        <taxon>Bacillales</taxon>
        <taxon>Paenibacillaceae</taxon>
        <taxon>Paenibacillus</taxon>
    </lineage>
</organism>
<sequence>MDKHSEVMRDGAGRTGISRRKLLASLGAAGIALAAGGAFPIQTASASTFDIINVKDYGAVGDGLADDTAAFNLAIAAASGGGVVFVPRGVYLIDPSPGMGIVLTSGINLIGEGDNATVLTAKPTGGSVIRRDFNLFGTNAYLQDVYIAHIAVVLNHPATASSANYEQIGFDFRNITRSTIYECYAGNFTRGTLGKADNPYVDMAQGYGIVFGTVASGYSWYAGGEVNTAERCTVWGAKKAIVLDDLTLSPLSGAHATVVQACDVQLCELGIGSESRYTAGMVFENNTVQYLVNARGSSNTTYCYRIEGYGNTIRGAYIESQGNDYTLYLGSYSTRNQVDLGYYSSNGAITDLGSSNLIQYIDADEGTCIKSFNQIVHQEAWVKFDHTGTILGASGVSGVTKISTGNYEIEWTHAFPAAHYSISVSNSLDGSGNAAHTAVDNQTAGQVTIKTFKLGKKGVTLPVDLPAVIVHARLI</sequence>
<keyword evidence="3" id="KW-1185">Reference proteome</keyword>
<name>A0ABS4IUY4_9BACL</name>
<evidence type="ECO:0000313" key="2">
    <source>
        <dbReference type="EMBL" id="MBP1991402.1"/>
    </source>
</evidence>
<gene>
    <name evidence="2" type="ORF">J2Z66_003009</name>
</gene>
<dbReference type="RefSeq" id="WP_209972152.1">
    <property type="nucleotide sequence ID" value="NZ_JAGGLB010000008.1"/>
</dbReference>
<dbReference type="PROSITE" id="PS51318">
    <property type="entry name" value="TAT"/>
    <property type="match status" value="1"/>
</dbReference>
<dbReference type="Pfam" id="PF12708">
    <property type="entry name" value="Pect-lyase_RHGA_epim"/>
    <property type="match status" value="1"/>
</dbReference>
<dbReference type="Proteomes" id="UP001519287">
    <property type="component" value="Unassembled WGS sequence"/>
</dbReference>
<evidence type="ECO:0000313" key="3">
    <source>
        <dbReference type="Proteomes" id="UP001519287"/>
    </source>
</evidence>
<dbReference type="InterPro" id="IPR024535">
    <property type="entry name" value="RHGA/B-epi-like_pectate_lyase"/>
</dbReference>
<reference evidence="2 3" key="1">
    <citation type="submission" date="2021-03" db="EMBL/GenBank/DDBJ databases">
        <title>Genomic Encyclopedia of Type Strains, Phase IV (KMG-IV): sequencing the most valuable type-strain genomes for metagenomic binning, comparative biology and taxonomic classification.</title>
        <authorList>
            <person name="Goeker M."/>
        </authorList>
    </citation>
    <scope>NUCLEOTIDE SEQUENCE [LARGE SCALE GENOMIC DNA]</scope>
    <source>
        <strain evidence="2 3">DSM 26048</strain>
    </source>
</reference>
<dbReference type="Gene3D" id="2.160.20.10">
    <property type="entry name" value="Single-stranded right-handed beta-helix, Pectin lyase-like"/>
    <property type="match status" value="1"/>
</dbReference>
<dbReference type="InterPro" id="IPR012334">
    <property type="entry name" value="Pectin_lyas_fold"/>
</dbReference>
<dbReference type="EMBL" id="JAGGLB010000008">
    <property type="protein sequence ID" value="MBP1991402.1"/>
    <property type="molecule type" value="Genomic_DNA"/>
</dbReference>
<dbReference type="InterPro" id="IPR006311">
    <property type="entry name" value="TAT_signal"/>
</dbReference>